<proteinExistence type="predicted"/>
<evidence type="ECO:0000256" key="2">
    <source>
        <dbReference type="ARBA" id="ARBA00022618"/>
    </source>
</evidence>
<keyword evidence="3" id="KW-0498">Mitosis</keyword>
<dbReference type="RefSeq" id="XP_064733876.1">
    <property type="nucleotide sequence ID" value="XM_064871423.1"/>
</dbReference>
<dbReference type="GeneID" id="89996443"/>
<accession>A0ABR0RYX0</accession>
<dbReference type="CDD" id="cd19953">
    <property type="entry name" value="PDS5"/>
    <property type="match status" value="1"/>
</dbReference>
<dbReference type="Proteomes" id="UP001334248">
    <property type="component" value="Unassembled WGS sequence"/>
</dbReference>
<organism evidence="7 8">
    <name type="scientific">Knufia obscura</name>
    <dbReference type="NCBI Taxonomy" id="1635080"/>
    <lineage>
        <taxon>Eukaryota</taxon>
        <taxon>Fungi</taxon>
        <taxon>Dikarya</taxon>
        <taxon>Ascomycota</taxon>
        <taxon>Pezizomycotina</taxon>
        <taxon>Eurotiomycetes</taxon>
        <taxon>Chaetothyriomycetidae</taxon>
        <taxon>Chaetothyriales</taxon>
        <taxon>Trichomeriaceae</taxon>
        <taxon>Knufia</taxon>
    </lineage>
</organism>
<dbReference type="Pfam" id="PF20168">
    <property type="entry name" value="PDS5"/>
    <property type="match status" value="1"/>
</dbReference>
<sequence>MPARSRQAKPRAAAQPEEEEGPYNIPNLDFNEPLSWRAGRAIPVADLLSRLQTLSAELRNAEQGSVDVKDIAKLANDLVNANLLGHKDKGIRAWTVSCVVDILNLTAPNAPYKNPQLRDIFTVIVNTILPALADPSNAYNAQHQYILDQLVDTQSIVLIADIQDNEQLLSQLFSVCFDIVSGSAKNASGVDLAQSVVFQIGVALNTVVDEANLPQEVIDIIISQFLRVDPRTNQQEPSKKKKAADIKDKSQSTLLLKDYPPAYHLAKSVCTTCSEKMSGAIGNYFSSIMTNATAAVADNDDGKMKSFRPPLDQDSDSEDDSHESLNDLRKVHRLVRELWRACPDVLNGVVQQLEFELAADSASLRQLAVETLGDLVAGVGLAGLPDLPLLDPAAFPLPTIEHDNFVPLSNNPLLTPSSPKPFIHVYPHTYQVWLGRRIDKAVPVRTAWATAASRILLTRAGGIGLNDDEQKVLVSGYAHILKDIDDKVRLLALHNLETFPYWSVVEILGSDGGLSQPTSLLSAIAERVTDRKRDVREQAMMLLGNMWGVASRDIAGRHDRVLTVLGQAPSRLLSAMFVKDPHINAWVSRTLYECMLPLTYPPTKSKNSEGDKNEDPDFLRVQRLLTLVRDLDVKAKMVFFGVQKRQAEMSKAIGMFLQACEKYNGGVADDPTEEKRLEEQLGRFIESLSRQMPDTSRTSSDLWKFAKAHDRRNYQLIRFTIGAENDFRTMMKAMKELNKRLSGAGMNPVLETLTPILYQCALISYNRSHIPAIMEYAKSDDIGFAETAQEVLREISEKVPEVMKTHIQELCKELQEAAPSEKEAESLTAVDSLKACAAFAKRFPDEVPKDRKFVVAMMNFVLYSTSPKAAKHAASIVLTTSDKEEFHAKEILTKAIRRYDSEAKNKLAQLSAIAQVCLHSPTAANAEDDQILNIAITNTLLKNQSPRSEAYEPNAWDEDIDEETAAKQLALKILVNRCRSGDENSKESFDTLAISVMDILVEIIRKDGEYAPTQDTPSTQRNHLRLTAGRSVIKLCRYKLRCEELVTPEMFMDVAWMIMNRPHAVRRGLIHSLKKYLTTTKLNSRWITPLFLTAYEPDTVLFTSTVAWLRSRTAFHARQQKQARVAGDKKTPVQNVIETQFARLLSLLVYHPDYPSKDDPAYEADLLDLSKFIIHYLQSCANEENLSLIFHIAQRTKQAADAISKSDKVDERLYTLSDLAQTTIRNYADQMPGSAKGANLLQTWPGKAHLPASLFKPINGHAKAQEIVSKNYLPEEVAGELEQVVRKWVKVVKQGGNPNVRKAVTAGGDKKRKSSVSIDLDDDDDEVASARKSAKKSRTKKASTALPIRKTPNPKKRKSEAVMSVEQPSRKSARTSTAKKVAYNESDEDEDDAEDTENIVPYKPAPMEKYKHKQKKAETPDIEEEGEEEEVEEEQEEAGSPTPHGKDVEGEEAASDVEEEHEIESGAEPGEDEEVAESEAQAEEEPDIVEPPEPQDVEMTNGHDEQTNGMVEEDEEMVEGNEEAEAADTAEEEVEDENEEGAEEEVEEEAEPDPEPVPSPPRNKRASRGKAAVLPKTTGAPDPKPKTKAAAAKEKKAKGKSPAQKKAAAQTTSSPAAEPARRSTRRTRA</sequence>
<comment type="caution">
    <text evidence="7">The sequence shown here is derived from an EMBL/GenBank/DDBJ whole genome shotgun (WGS) entry which is preliminary data.</text>
</comment>
<dbReference type="PANTHER" id="PTHR12663:SF0">
    <property type="entry name" value="PRECOCIOUS DISSOCIATION OF SISTERS 5, ISOFORM A"/>
    <property type="match status" value="1"/>
</dbReference>
<evidence type="ECO:0000256" key="1">
    <source>
        <dbReference type="ARBA" id="ARBA00004123"/>
    </source>
</evidence>
<keyword evidence="2" id="KW-0132">Cell division</keyword>
<dbReference type="EMBL" id="JAVHJV010000002">
    <property type="protein sequence ID" value="KAK5945786.1"/>
    <property type="molecule type" value="Genomic_DNA"/>
</dbReference>
<feature type="region of interest" description="Disordered" evidence="6">
    <location>
        <begin position="1298"/>
        <end position="1629"/>
    </location>
</feature>
<reference evidence="7 8" key="1">
    <citation type="journal article" date="2023" name="Res Sq">
        <title>Genomic and morphological characterization of Knufia obscura isolated from the Mars 2020 spacecraft assembly facility.</title>
        <authorList>
            <person name="Chander A.M."/>
            <person name="Teixeira M.M."/>
            <person name="Singh N.K."/>
            <person name="Williams M.P."/>
            <person name="Parker C.W."/>
            <person name="Leo P."/>
            <person name="Stajich J.E."/>
            <person name="Torok T."/>
            <person name="Tighe S."/>
            <person name="Mason C.E."/>
            <person name="Venkateswaran K."/>
        </authorList>
    </citation>
    <scope>NUCLEOTIDE SEQUENCE [LARGE SCALE GENOMIC DNA]</scope>
    <source>
        <strain evidence="7 8">CCFEE 5817</strain>
    </source>
</reference>
<dbReference type="Gene3D" id="1.25.10.10">
    <property type="entry name" value="Leucine-rich Repeat Variant"/>
    <property type="match status" value="1"/>
</dbReference>
<evidence type="ECO:0000313" key="7">
    <source>
        <dbReference type="EMBL" id="KAK5945786.1"/>
    </source>
</evidence>
<keyword evidence="8" id="KW-1185">Reference proteome</keyword>
<gene>
    <name evidence="7" type="primary">PDS5</name>
    <name evidence="7" type="ORF">PMZ80_002994</name>
</gene>
<feature type="region of interest" description="Disordered" evidence="6">
    <location>
        <begin position="1"/>
        <end position="26"/>
    </location>
</feature>
<dbReference type="InterPro" id="IPR011989">
    <property type="entry name" value="ARM-like"/>
</dbReference>
<comment type="subcellular location">
    <subcellularLocation>
        <location evidence="1">Nucleus</location>
    </subcellularLocation>
</comment>
<feature type="compositionally biased region" description="Acidic residues" evidence="6">
    <location>
        <begin position="1385"/>
        <end position="1397"/>
    </location>
</feature>
<evidence type="ECO:0000256" key="4">
    <source>
        <dbReference type="ARBA" id="ARBA00023242"/>
    </source>
</evidence>
<feature type="compositionally biased region" description="Low complexity" evidence="6">
    <location>
        <begin position="1600"/>
        <end position="1613"/>
    </location>
</feature>
<evidence type="ECO:0000256" key="6">
    <source>
        <dbReference type="SAM" id="MobiDB-lite"/>
    </source>
</evidence>
<feature type="compositionally biased region" description="Acidic residues" evidence="6">
    <location>
        <begin position="1449"/>
        <end position="1462"/>
    </location>
</feature>
<feature type="compositionally biased region" description="Basic residues" evidence="6">
    <location>
        <begin position="1332"/>
        <end position="1341"/>
    </location>
</feature>
<dbReference type="InterPro" id="IPR039776">
    <property type="entry name" value="Pds5"/>
</dbReference>
<keyword evidence="5" id="KW-0131">Cell cycle</keyword>
<dbReference type="PANTHER" id="PTHR12663">
    <property type="entry name" value="ANDROGEN INDUCED INHIBITOR OF PROLIFERATION AS3 / PDS5-RELATED"/>
    <property type="match status" value="1"/>
</dbReference>
<feature type="compositionally biased region" description="Acidic residues" evidence="6">
    <location>
        <begin position="1469"/>
        <end position="1496"/>
    </location>
</feature>
<evidence type="ECO:0000313" key="8">
    <source>
        <dbReference type="Proteomes" id="UP001334248"/>
    </source>
</evidence>
<dbReference type="SUPFAM" id="SSF48371">
    <property type="entry name" value="ARM repeat"/>
    <property type="match status" value="1"/>
</dbReference>
<dbReference type="InterPro" id="IPR016024">
    <property type="entry name" value="ARM-type_fold"/>
</dbReference>
<protein>
    <submittedName>
        <fullName evidence="7">Sister chromatid cohesion protein pds5</fullName>
    </submittedName>
</protein>
<evidence type="ECO:0000256" key="3">
    <source>
        <dbReference type="ARBA" id="ARBA00022776"/>
    </source>
</evidence>
<feature type="region of interest" description="Disordered" evidence="6">
    <location>
        <begin position="300"/>
        <end position="324"/>
    </location>
</feature>
<keyword evidence="4" id="KW-0539">Nucleus</keyword>
<feature type="compositionally biased region" description="Acidic residues" evidence="6">
    <location>
        <begin position="1511"/>
        <end position="1554"/>
    </location>
</feature>
<evidence type="ECO:0000256" key="5">
    <source>
        <dbReference type="ARBA" id="ARBA00023306"/>
    </source>
</evidence>
<name>A0ABR0RYX0_9EURO</name>
<feature type="compositionally biased region" description="Acidic residues" evidence="6">
    <location>
        <begin position="1420"/>
        <end position="1437"/>
    </location>
</feature>